<evidence type="ECO:0000313" key="3">
    <source>
        <dbReference type="Proteomes" id="UP000199550"/>
    </source>
</evidence>
<name>A0A1I4IZ79_9RHOB</name>
<evidence type="ECO:0000256" key="1">
    <source>
        <dbReference type="SAM" id="SignalP"/>
    </source>
</evidence>
<feature type="signal peptide" evidence="1">
    <location>
        <begin position="1"/>
        <end position="38"/>
    </location>
</feature>
<reference evidence="2 3" key="1">
    <citation type="submission" date="2016-10" db="EMBL/GenBank/DDBJ databases">
        <authorList>
            <person name="de Groot N.N."/>
        </authorList>
    </citation>
    <scope>NUCLEOTIDE SEQUENCE [LARGE SCALE GENOMIC DNA]</scope>
    <source>
        <strain evidence="2 3">DSM 16199</strain>
    </source>
</reference>
<dbReference type="InterPro" id="IPR047589">
    <property type="entry name" value="DUF11_rpt"/>
</dbReference>
<dbReference type="RefSeq" id="WP_090191586.1">
    <property type="nucleotide sequence ID" value="NZ_FOTF01000031.1"/>
</dbReference>
<dbReference type="OrthoDB" id="9773411at2"/>
<dbReference type="Proteomes" id="UP000199550">
    <property type="component" value="Unassembled WGS sequence"/>
</dbReference>
<accession>A0A1I4IZ79</accession>
<organism evidence="2 3">
    <name type="scientific">Loktanella salsilacus</name>
    <dbReference type="NCBI Taxonomy" id="195913"/>
    <lineage>
        <taxon>Bacteria</taxon>
        <taxon>Pseudomonadati</taxon>
        <taxon>Pseudomonadota</taxon>
        <taxon>Alphaproteobacteria</taxon>
        <taxon>Rhodobacterales</taxon>
        <taxon>Roseobacteraceae</taxon>
        <taxon>Loktanella</taxon>
    </lineage>
</organism>
<evidence type="ECO:0000313" key="2">
    <source>
        <dbReference type="EMBL" id="SFL59708.1"/>
    </source>
</evidence>
<dbReference type="SUPFAM" id="SSF49478">
    <property type="entry name" value="Cna protein B-type domain"/>
    <property type="match status" value="1"/>
</dbReference>
<keyword evidence="3" id="KW-1185">Reference proteome</keyword>
<sequence>MRKFIQSAGFRAMTLLRTAALMLILLSNAALFSAAAMASPVPGGTIIRSIANATYFNTALGMVETVQSNRVEAIVMSVPGLSVAGYSALLMTRGSIAQYYFDVVNSGNVTLNALMHVEDQLGASMMGGGQLVADLNGNGIIDGNERSINLALPMKLLPGQRLQLIYEFRVSTNTVLGDAMRSALIVTATVDGDPNATAPVQGTAQGITTIVSGALTITKSQVVRDNDHITQLDYTLRVRNNSEQAVPKYDSIDGAPLRIDGTQRAGILVRDVMPLNTVFAGIADAGGMEALYHRAGDPQHDYLTQQPAVAADIDAVAFFMADDYDIGQSRDPSFTVNVPKPLGDVEVANTATTYLEEDGQSLTLSSNTTFYDRTGSGAGALRFEYPDTATDQIYGTAGSDTRLRVTSGSCNLSGDADLVTITVRSALTGDIENLTATETGPNTGVFLTAALPLARMDPSRAGDGVMATTPGDTLFATAECGGVLLDDELLIDPGNFLFNSVTNDAIEGVEIVLVNAATGATVLRSNTDERGFFSLGQIAAGRYRYEVLNAPAWIFPSVRMDFTGFRKTVTSAGFGNLFTHAGGMVHVSDIPVDPFYGAPLSLDKNANTDTVTQGEFVTYSLGFTNNMHQALIGAELLDRPARGVMLVPGSVLLNGTALPDPVDAQGGDLLFDLGTLEPLSNHELTYVMRFTAAAVEGRNENTAVLSGRQAGTGTLRQSPVARAMVRLNNSGGVFAREGTDIGSVFMDCDGDGIRGDITEPGIPGVRIVTQEGLSVVTDIDGKYSLFGLRPVTHAFLVQDETLPIGTAVTVTRTNDLMRGGSRLIPLRKGELRAEHFAVADCTPEAMVEVAKRRTHFDEAAGINTLTASDLPITSQGAPVRSSRGEQGIATTTQLTTGMLDAEQEAREDVATKAEAIARREPLDAMIRTLNSEPGFIDLQDGQTVDRSTQNIRVKGKADLTLALALNGRPLGADRVGQRTSWEANNVQAAEFIAVKLDPGKNTLALIGKDGFGIERVRTEITLIAPGAPAKFEIIMPETASASPVSIVPVVVRVLDARGMPVPASGTVTLDARMALWDVTDIRPGTPGVQAYLDNGEATFGLIPPQVSGTDRITVTGNFGTAEATIAFTPNLDERILIGVIEGAVSLGGNDIPLLPKDRFSSFEDTATGLRGEVYLKGAIRGDALLTLRYSSDRDTEDRLFRDIRGDEYYPVYGDNSERGQDAQSSSNLFVKVEKGRSYILYGDIAIEPESSALRLDGMRRVTTGAKAHWENDKVSVTVFGARTAQQQRVQEIRGRGVSGPYDIDLGDYVQGSERVEILVRNERGGDILTTTAMRRGTDYVLDFFRDTLTFNAPVRQFDLDGNPVSIRITYETSEAGAERYWLYGGEVNYAVSDQITVGARAVHADAPAGNPADERIQSGYIRHEGENGGVFEAELARSENARGQVDNAARLSYDLQTEFHRLSFEAIHTGKNFNASGGLARPGTTQVRLSYGYDIDKNSDLVIGADFVRDRINDLDRLTLEAIYSRQINKRLRGDIGLEYRHDQNGATTEAGTAIILGAHWTPLGRDNTVIEAELRQPLNIGGDQPTELTLGLYREAALGWRVFNEVELQFGDDIVMPRSTLGFTFQMNKWLSGRTEFSRGANETDTTLNQGLSAQFKLNSLTTLNMGIEHSRLLDAEEAKMTSLAIGAKWGSDETDWVGDADFDTTFEKSGTTYYGNLGLAGQITPDLTVLGRTRIAVDNRNGQNRQRVRTRVGAAYRPLTDPRLEVLAWYEHRLEKLHNTTKSHLWSVDASYEVDADLRVNGKYAGQHQSIELTNTFATSLTQLVQAGANYEFGGDRFQIGVNGAYLWDDTNSATWGLGAEFGFVPAKGTLLALGYNLTGSQLPQQDALYQKGLHLRFDLLLDNSLWDQLDGFLGD</sequence>
<proteinExistence type="predicted"/>
<protein>
    <submittedName>
        <fullName evidence="2">Conserved repeat domain-containing protein</fullName>
    </submittedName>
</protein>
<dbReference type="EMBL" id="FOTF01000031">
    <property type="protein sequence ID" value="SFL59708.1"/>
    <property type="molecule type" value="Genomic_DNA"/>
</dbReference>
<feature type="chain" id="PRO_5011704971" evidence="1">
    <location>
        <begin position="39"/>
        <end position="1918"/>
    </location>
</feature>
<dbReference type="NCBIfam" id="TIGR01451">
    <property type="entry name" value="B_ant_repeat"/>
    <property type="match status" value="1"/>
</dbReference>
<keyword evidence="1" id="KW-0732">Signal</keyword>
<gene>
    <name evidence="2" type="ORF">SAMN04488004_1319</name>
</gene>
<dbReference type="STRING" id="195913.SAMN04488004_1319"/>